<feature type="compositionally biased region" description="Basic residues" evidence="1">
    <location>
        <begin position="248"/>
        <end position="262"/>
    </location>
</feature>
<dbReference type="PRINTS" id="PR01217">
    <property type="entry name" value="PRICHEXTENSN"/>
</dbReference>
<reference evidence="3 4" key="1">
    <citation type="submission" date="2019-10" db="EMBL/GenBank/DDBJ databases">
        <authorList>
            <person name="Palmer J.M."/>
        </authorList>
    </citation>
    <scope>NUCLEOTIDE SEQUENCE [LARGE SCALE GENOMIC DNA]</scope>
    <source>
        <strain evidence="3 4">TWF696</strain>
    </source>
</reference>
<evidence type="ECO:0000256" key="2">
    <source>
        <dbReference type="SAM" id="Phobius"/>
    </source>
</evidence>
<feature type="compositionally biased region" description="Polar residues" evidence="1">
    <location>
        <begin position="348"/>
        <end position="360"/>
    </location>
</feature>
<keyword evidence="2" id="KW-0472">Membrane</keyword>
<dbReference type="AlphaFoldDB" id="A0AAV9V7Z4"/>
<feature type="compositionally biased region" description="Polar residues" evidence="1">
    <location>
        <begin position="403"/>
        <end position="413"/>
    </location>
</feature>
<gene>
    <name evidence="3" type="ORF">TWF696_004664</name>
</gene>
<feature type="region of interest" description="Disordered" evidence="1">
    <location>
        <begin position="777"/>
        <end position="819"/>
    </location>
</feature>
<feature type="region of interest" description="Disordered" evidence="1">
    <location>
        <begin position="375"/>
        <end position="747"/>
    </location>
</feature>
<proteinExistence type="predicted"/>
<feature type="compositionally biased region" description="Polar residues" evidence="1">
    <location>
        <begin position="158"/>
        <end position="167"/>
    </location>
</feature>
<feature type="compositionally biased region" description="Polar residues" evidence="1">
    <location>
        <begin position="725"/>
        <end position="747"/>
    </location>
</feature>
<feature type="compositionally biased region" description="Low complexity" evidence="1">
    <location>
        <begin position="887"/>
        <end position="896"/>
    </location>
</feature>
<feature type="compositionally biased region" description="Pro residues" evidence="1">
    <location>
        <begin position="706"/>
        <end position="717"/>
    </location>
</feature>
<feature type="compositionally biased region" description="Basic and acidic residues" evidence="1">
    <location>
        <begin position="380"/>
        <end position="399"/>
    </location>
</feature>
<feature type="region of interest" description="Disordered" evidence="1">
    <location>
        <begin position="195"/>
        <end position="300"/>
    </location>
</feature>
<feature type="compositionally biased region" description="Polar residues" evidence="1">
    <location>
        <begin position="808"/>
        <end position="819"/>
    </location>
</feature>
<organism evidence="3 4">
    <name type="scientific">Orbilia brochopaga</name>
    <dbReference type="NCBI Taxonomy" id="3140254"/>
    <lineage>
        <taxon>Eukaryota</taxon>
        <taxon>Fungi</taxon>
        <taxon>Dikarya</taxon>
        <taxon>Ascomycota</taxon>
        <taxon>Pezizomycotina</taxon>
        <taxon>Orbiliomycetes</taxon>
        <taxon>Orbiliales</taxon>
        <taxon>Orbiliaceae</taxon>
        <taxon>Orbilia</taxon>
    </lineage>
</organism>
<feature type="compositionally biased region" description="Pro residues" evidence="1">
    <location>
        <begin position="468"/>
        <end position="480"/>
    </location>
</feature>
<feature type="compositionally biased region" description="Polar residues" evidence="1">
    <location>
        <begin position="786"/>
        <end position="801"/>
    </location>
</feature>
<feature type="compositionally biased region" description="Polar residues" evidence="1">
    <location>
        <begin position="584"/>
        <end position="608"/>
    </location>
</feature>
<name>A0AAV9V7Z4_9PEZI</name>
<feature type="compositionally biased region" description="Low complexity" evidence="1">
    <location>
        <begin position="131"/>
        <end position="151"/>
    </location>
</feature>
<evidence type="ECO:0000313" key="3">
    <source>
        <dbReference type="EMBL" id="KAK6355564.1"/>
    </source>
</evidence>
<feature type="compositionally biased region" description="Acidic residues" evidence="1">
    <location>
        <begin position="39"/>
        <end position="130"/>
    </location>
</feature>
<feature type="compositionally biased region" description="Polar residues" evidence="1">
    <location>
        <begin position="637"/>
        <end position="663"/>
    </location>
</feature>
<keyword evidence="4" id="KW-1185">Reference proteome</keyword>
<keyword evidence="2" id="KW-1133">Transmembrane helix</keyword>
<dbReference type="EMBL" id="JAVHNQ010000002">
    <property type="protein sequence ID" value="KAK6355564.1"/>
    <property type="molecule type" value="Genomic_DNA"/>
</dbReference>
<feature type="compositionally biased region" description="Pro residues" evidence="1">
    <location>
        <begin position="331"/>
        <end position="344"/>
    </location>
</feature>
<protein>
    <submittedName>
        <fullName evidence="3">Uncharacterized protein</fullName>
    </submittedName>
</protein>
<feature type="compositionally biased region" description="Pro residues" evidence="1">
    <location>
        <begin position="669"/>
        <end position="679"/>
    </location>
</feature>
<evidence type="ECO:0000313" key="4">
    <source>
        <dbReference type="Proteomes" id="UP001375240"/>
    </source>
</evidence>
<feature type="region of interest" description="Disordered" evidence="1">
    <location>
        <begin position="329"/>
        <end position="361"/>
    </location>
</feature>
<comment type="caution">
    <text evidence="3">The sequence shown here is derived from an EMBL/GenBank/DDBJ whole genome shotgun (WGS) entry which is preliminary data.</text>
</comment>
<keyword evidence="2" id="KW-0812">Transmembrane</keyword>
<evidence type="ECO:0000256" key="1">
    <source>
        <dbReference type="SAM" id="MobiDB-lite"/>
    </source>
</evidence>
<accession>A0AAV9V7Z4</accession>
<dbReference type="Proteomes" id="UP001375240">
    <property type="component" value="Unassembled WGS sequence"/>
</dbReference>
<feature type="compositionally biased region" description="Gly residues" evidence="1">
    <location>
        <begin position="238"/>
        <end position="247"/>
    </location>
</feature>
<feature type="region of interest" description="Disordered" evidence="1">
    <location>
        <begin position="875"/>
        <end position="896"/>
    </location>
</feature>
<feature type="compositionally biased region" description="Basic and acidic residues" evidence="1">
    <location>
        <begin position="445"/>
        <end position="454"/>
    </location>
</feature>
<feature type="transmembrane region" description="Helical" evidence="2">
    <location>
        <begin position="178"/>
        <end position="199"/>
    </location>
</feature>
<feature type="compositionally biased region" description="Polar residues" evidence="1">
    <location>
        <begin position="522"/>
        <end position="541"/>
    </location>
</feature>
<feature type="region of interest" description="Disordered" evidence="1">
    <location>
        <begin position="38"/>
        <end position="173"/>
    </location>
</feature>
<sequence>MEDLLWSAGTKLGISAIKAFTGSKAKGAGKALNVLAGAFDEDGGDDGDDDDGGDEDYGGEEEEEAYEKEEEEAVAEEAEEEYAAEEEEYAAEEVAEELAEEEYYEEEYAQDDYAQDEYGYEDGGEYDDSTDATATFEQTTGTTYEGYAYTEPADDGTQDTAYAQTNARVRPRATSRGIGLAAAAVGGAAVAAGAAALAAKRGRRKPRGAAMCPPGRGRGRGGAAPARGGRPNQAVGGLPPGRGGTLRGRGRGRGSGRGRGRGRGGAVAGHPVAHPQQQPGAHSPYQLPPQDQIPLGLPSALGPMPTVQPVVQPVSYAAVGRLPLHSSSYISPPPVQQEAQPPPYATVAYSSMPTQRQQASPAVLEQIAKRRLSALQQVQQRERDRIAARKREEQEDRLRASGQPGQLATQNTPELEPSTKINLPPGVASQKVGRTKSSMAPQAVEKLKVVEKPKTTIQMPNAVEMPQPANPTPRPPPVNPAPIVADNYYEMDGGAIPSAPVSYNPAPPPPQWGAPAPAVELDSSQYQSRPQAPSHANTWAQPEQRAELPPSSGPQRSMSMVQRFPSRKAVPRPVSMAVPPSAVNAYNQNPAFHQPQSQLVEAPQSPQDPQEVEGWTPPPPKSVPRRKFGSGPPEISAISNSGSSRTETSVPDSRPNETTSPVRFTNPAFSPPPAPPFPPSESVYARKPSYHENYVPEAAPGRVNHPPLPAPPMPPPSMFSNASPTAPQNANAAPHYSNPNLQNQSAGHHATTMNQVDGHHATTMNQADGHYATTMNQADERHRWQTSETSTPTAASFTYNLPTRRPSHTQSLPASAVSPYSNTAHTYPTSAVEMPASTGWQSNVTTRSPYDMDPLIAELPETAGERRMVDNTANDLNRSELGGSSGGATQSSSGMSANHVSFGWESYY</sequence>